<proteinExistence type="predicted"/>
<dbReference type="PANTHER" id="PTHR31973">
    <property type="entry name" value="POLYPROTEIN, PUTATIVE-RELATED"/>
    <property type="match status" value="1"/>
</dbReference>
<feature type="domain" description="SWIM-type" evidence="6">
    <location>
        <begin position="745"/>
        <end position="777"/>
    </location>
</feature>
<feature type="compositionally biased region" description="Polar residues" evidence="5">
    <location>
        <begin position="888"/>
        <end position="902"/>
    </location>
</feature>
<dbReference type="Pfam" id="PF04434">
    <property type="entry name" value="SWIM"/>
    <property type="match status" value="1"/>
</dbReference>
<reference evidence="7" key="1">
    <citation type="journal article" date="2023" name="Plant J.">
        <title>The genome of the king protea, Protea cynaroides.</title>
        <authorList>
            <person name="Chang J."/>
            <person name="Duong T.A."/>
            <person name="Schoeman C."/>
            <person name="Ma X."/>
            <person name="Roodt D."/>
            <person name="Barker N."/>
            <person name="Li Z."/>
            <person name="Van de Peer Y."/>
            <person name="Mizrachi E."/>
        </authorList>
    </citation>
    <scope>NUCLEOTIDE SEQUENCE</scope>
    <source>
        <tissue evidence="7">Young leaves</tissue>
    </source>
</reference>
<feature type="compositionally biased region" description="Low complexity" evidence="5">
    <location>
        <begin position="178"/>
        <end position="190"/>
    </location>
</feature>
<accession>A0A9Q0KQ01</accession>
<evidence type="ECO:0000256" key="4">
    <source>
        <dbReference type="PROSITE-ProRule" id="PRU00325"/>
    </source>
</evidence>
<evidence type="ECO:0000313" key="8">
    <source>
        <dbReference type="Proteomes" id="UP001141806"/>
    </source>
</evidence>
<dbReference type="OrthoDB" id="687700at2759"/>
<evidence type="ECO:0000256" key="3">
    <source>
        <dbReference type="ARBA" id="ARBA00022833"/>
    </source>
</evidence>
<gene>
    <name evidence="7" type="ORF">NE237_007699</name>
</gene>
<protein>
    <recommendedName>
        <fullName evidence="6">SWIM-type domain-containing protein</fullName>
    </recommendedName>
</protein>
<feature type="region of interest" description="Disordered" evidence="5">
    <location>
        <begin position="867"/>
        <end position="946"/>
    </location>
</feature>
<dbReference type="AlphaFoldDB" id="A0A9Q0KQ01"/>
<dbReference type="GO" id="GO:0008270">
    <property type="term" value="F:zinc ion binding"/>
    <property type="evidence" value="ECO:0007669"/>
    <property type="project" value="UniProtKB-KW"/>
</dbReference>
<evidence type="ECO:0000313" key="7">
    <source>
        <dbReference type="EMBL" id="KAJ4974525.1"/>
    </source>
</evidence>
<keyword evidence="8" id="KW-1185">Reference proteome</keyword>
<dbReference type="PROSITE" id="PS50966">
    <property type="entry name" value="ZF_SWIM"/>
    <property type="match status" value="1"/>
</dbReference>
<feature type="compositionally biased region" description="Polar residues" evidence="5">
    <location>
        <begin position="191"/>
        <end position="212"/>
    </location>
</feature>
<organism evidence="7 8">
    <name type="scientific">Protea cynaroides</name>
    <dbReference type="NCBI Taxonomy" id="273540"/>
    <lineage>
        <taxon>Eukaryota</taxon>
        <taxon>Viridiplantae</taxon>
        <taxon>Streptophyta</taxon>
        <taxon>Embryophyta</taxon>
        <taxon>Tracheophyta</taxon>
        <taxon>Spermatophyta</taxon>
        <taxon>Magnoliopsida</taxon>
        <taxon>Proteales</taxon>
        <taxon>Proteaceae</taxon>
        <taxon>Protea</taxon>
    </lineage>
</organism>
<keyword evidence="1" id="KW-0479">Metal-binding</keyword>
<dbReference type="InterPro" id="IPR006564">
    <property type="entry name" value="Znf_PMZ"/>
</dbReference>
<dbReference type="InterPro" id="IPR004332">
    <property type="entry name" value="Transposase_MuDR"/>
</dbReference>
<evidence type="ECO:0000256" key="5">
    <source>
        <dbReference type="SAM" id="MobiDB-lite"/>
    </source>
</evidence>
<feature type="compositionally biased region" description="Basic and acidic residues" evidence="5">
    <location>
        <begin position="228"/>
        <end position="239"/>
    </location>
</feature>
<keyword evidence="2 4" id="KW-0863">Zinc-finger</keyword>
<dbReference type="EMBL" id="JAMYWD010000004">
    <property type="protein sequence ID" value="KAJ4974525.1"/>
    <property type="molecule type" value="Genomic_DNA"/>
</dbReference>
<dbReference type="Proteomes" id="UP001141806">
    <property type="component" value="Unassembled WGS sequence"/>
</dbReference>
<feature type="compositionally biased region" description="Acidic residues" evidence="5">
    <location>
        <begin position="215"/>
        <end position="227"/>
    </location>
</feature>
<name>A0A9Q0KQ01_9MAGN</name>
<dbReference type="Pfam" id="PF03108">
    <property type="entry name" value="DBD_Tnp_Mut"/>
    <property type="match status" value="1"/>
</dbReference>
<dbReference type="SMART" id="SM00575">
    <property type="entry name" value="ZnF_PMZ"/>
    <property type="match status" value="1"/>
</dbReference>
<evidence type="ECO:0000259" key="6">
    <source>
        <dbReference type="PROSITE" id="PS50966"/>
    </source>
</evidence>
<dbReference type="PANTHER" id="PTHR31973:SF187">
    <property type="entry name" value="MUTATOR TRANSPOSASE MUDRA PROTEIN"/>
    <property type="match status" value="1"/>
</dbReference>
<dbReference type="InterPro" id="IPR018289">
    <property type="entry name" value="MULE_transposase_dom"/>
</dbReference>
<feature type="region of interest" description="Disordered" evidence="5">
    <location>
        <begin position="819"/>
        <end position="846"/>
    </location>
</feature>
<dbReference type="Pfam" id="PF10551">
    <property type="entry name" value="MULE"/>
    <property type="match status" value="1"/>
</dbReference>
<evidence type="ECO:0000256" key="2">
    <source>
        <dbReference type="ARBA" id="ARBA00022771"/>
    </source>
</evidence>
<evidence type="ECO:0000256" key="1">
    <source>
        <dbReference type="ARBA" id="ARBA00022723"/>
    </source>
</evidence>
<feature type="compositionally biased region" description="Basic residues" evidence="5">
    <location>
        <begin position="827"/>
        <end position="836"/>
    </location>
</feature>
<feature type="compositionally biased region" description="Low complexity" evidence="5">
    <location>
        <begin position="909"/>
        <end position="921"/>
    </location>
</feature>
<dbReference type="InterPro" id="IPR007527">
    <property type="entry name" value="Znf_SWIM"/>
</dbReference>
<feature type="compositionally biased region" description="Acidic residues" evidence="5">
    <location>
        <begin position="248"/>
        <end position="262"/>
    </location>
</feature>
<comment type="caution">
    <text evidence="7">The sequence shown here is derived from an EMBL/GenBank/DDBJ whole genome shotgun (WGS) entry which is preliminary data.</text>
</comment>
<sequence length="946" mass="106936">MSTVVSIVYSFQDRKHQKYVDPDKYGYLDIVYDIYSSVLRHLPARRTVRFSVKFVLSENHEELQIASDDDVLNMFCLYKQSVEEGDKPIHLAVNQVEVSDCCTTDYSVNGYPSAVIGRDESKGKEIDASMHPSTDVIGKQAGSSGGQKVRIKKTLVSKGNKRSASTDAREATFIRARTRAATRGDASTGTSMIDLTQGSGKGTASTNDTMVYSVSEDEELSFDDSSDEDWRQDKDERSMECGTTNSDSESDTEGNGNGDEDSDGGRDSNDGLSDYHSDDCYEVYNWNYDIDEEAKVNFHVGLCFNNVDEFRAALKEYNIQEGRNIRRLKNEKARVTAVCASEGCKWRIHALPTSDEVTFMVKSYYPDHTCSRLLKNSNATSTWIATKLASKLRTDPDMKTESIHAALNAKYGINPHKQQLYRARKIARQETEGSFKISYAQLPKYGELLREKNPGTVFKLQPHERIDFSQPPVFKRLFICLDACKKGFLRGCRPFIGLDVCHLRGTYEGVFLSAISIDGNNGLFPLAFAVVESETKDSWSFFLYNLYSTIDTAIDGLPLTFMSDKQKGLSDAIEEIFPDAFHRNCCQHLYSNFNAQFTGMQLGNDFWAACKASSAVQFQKAMSKIQIHNKEAHDWLLKNPVGKWARHAFDHRAKSDHITNDMTKSFSQWIDYLKGKPILTLIDSIRVKLMSRLHRRFEKGCSYKGKLTPRMKKKLELVKSDARFCMPIPAGGNEFEVAEANSRRFVVNLNNKTCDCGVWECSGIPCKHAASALIFKRQNLEDYCDKYYTMERYMQAYGEMIHPLPDLTNLEASGEGGVLQPPLLRRLPGRPHKNKKRELGEAEPGAFRRGARTVRCDICKETGHNRRTCQRTPVKEKRQSSRQRATKKGNQMNTRPTDSNISCRLHARSQSSTIVSSQISIPAKRRAQMAAKREKQKKRAKEALGQ</sequence>
<feature type="region of interest" description="Disordered" evidence="5">
    <location>
        <begin position="178"/>
        <end position="271"/>
    </location>
</feature>
<keyword evidence="3" id="KW-0862">Zinc</keyword>